<dbReference type="RefSeq" id="WP_133198875.1">
    <property type="nucleotide sequence ID" value="NZ_JBHUCW010000004.1"/>
</dbReference>
<dbReference type="InterPro" id="IPR051310">
    <property type="entry name" value="MCP_chemotaxis"/>
</dbReference>
<dbReference type="PRINTS" id="PR00260">
    <property type="entry name" value="CHEMTRNSDUCR"/>
</dbReference>
<evidence type="ECO:0000259" key="8">
    <source>
        <dbReference type="PROSITE" id="PS50885"/>
    </source>
</evidence>
<sequence>MKFSNLPIAVKLYSAFGLVVSVLVILGVVFYSFFTSVTEANRWNIHTWQVIDETRALTESLVNMETGLRGYAIVGDSTMLEPYEKGTDAFKQHLGEARSLTSDNAKQQERLNRLEAQEASWASSFAADLLSRRKAVNAGQLTLDALIGGFKQDSGKAQMDAMRATIQEIAGNEASLLTVRAAEVESLQTRTQAALVIGTLVAAVIGALLAGWIARLIARPIREAVHLAQSIAKGDLTSTVTATSKDESGALLQALSSMQTRLVEVVSGIKSSADSIMTAANEVAAGNADLSSRTEEQAASLEETASSMEELTSTVRQNADNARQASQLASSASAVAVKGNEVVNRVVATMGTISRSSDKIGEITGIIEGIAFQTNILALNASVEAARAGEQGRGFAVVAGEVRSLAQRASTAAKEIRDLIHASVEEIRGGTAEAGEAGKTMSDVAQAINRVTEIIAEIAAASHEQTRGIEQVSQAVMQMDQVTQQNSALVEEAAAAAQSLDHQGAELGRIVAVFRLATGTLAARPLQTRSNPSTTAPSWRALEPMSA</sequence>
<comment type="similarity">
    <text evidence="3">Belongs to the methyl-accepting chemotaxis (MCP) protein family.</text>
</comment>
<dbReference type="SMART" id="SM00283">
    <property type="entry name" value="MA"/>
    <property type="match status" value="1"/>
</dbReference>
<feature type="transmembrane region" description="Helical" evidence="6">
    <location>
        <begin position="12"/>
        <end position="34"/>
    </location>
</feature>
<dbReference type="GO" id="GO:0004888">
    <property type="term" value="F:transmembrane signaling receptor activity"/>
    <property type="evidence" value="ECO:0007669"/>
    <property type="project" value="InterPro"/>
</dbReference>
<feature type="region of interest" description="Disordered" evidence="5">
    <location>
        <begin position="526"/>
        <end position="547"/>
    </location>
</feature>
<name>A0A4R5M179_9BURK</name>
<dbReference type="Pfam" id="PF00015">
    <property type="entry name" value="MCPsignal"/>
    <property type="match status" value="1"/>
</dbReference>
<keyword evidence="6" id="KW-0812">Transmembrane</keyword>
<dbReference type="FunFam" id="1.10.287.950:FF:000001">
    <property type="entry name" value="Methyl-accepting chemotaxis sensory transducer"/>
    <property type="match status" value="1"/>
</dbReference>
<comment type="caution">
    <text evidence="9">The sequence shown here is derived from an EMBL/GenBank/DDBJ whole genome shotgun (WGS) entry which is preliminary data.</text>
</comment>
<evidence type="ECO:0000256" key="3">
    <source>
        <dbReference type="ARBA" id="ARBA00029447"/>
    </source>
</evidence>
<evidence type="ECO:0000259" key="7">
    <source>
        <dbReference type="PROSITE" id="PS50111"/>
    </source>
</evidence>
<dbReference type="GO" id="GO:0005886">
    <property type="term" value="C:plasma membrane"/>
    <property type="evidence" value="ECO:0007669"/>
    <property type="project" value="TreeGrafter"/>
</dbReference>
<dbReference type="Pfam" id="PF05227">
    <property type="entry name" value="CHASE3"/>
    <property type="match status" value="1"/>
</dbReference>
<accession>A0A4R5M179</accession>
<evidence type="ECO:0000256" key="6">
    <source>
        <dbReference type="SAM" id="Phobius"/>
    </source>
</evidence>
<dbReference type="InterPro" id="IPR007891">
    <property type="entry name" value="CHASE3"/>
</dbReference>
<keyword evidence="2" id="KW-0488">Methylation</keyword>
<evidence type="ECO:0000313" key="10">
    <source>
        <dbReference type="Proteomes" id="UP000295722"/>
    </source>
</evidence>
<dbReference type="CDD" id="cd19410">
    <property type="entry name" value="HK9-like_sensor"/>
    <property type="match status" value="1"/>
</dbReference>
<evidence type="ECO:0000313" key="9">
    <source>
        <dbReference type="EMBL" id="TDG19008.1"/>
    </source>
</evidence>
<dbReference type="InterPro" id="IPR004089">
    <property type="entry name" value="MCPsignal_dom"/>
</dbReference>
<keyword evidence="10" id="KW-1185">Reference proteome</keyword>
<comment type="subcellular location">
    <subcellularLocation>
        <location evidence="1">Membrane</location>
    </subcellularLocation>
</comment>
<feature type="transmembrane region" description="Helical" evidence="6">
    <location>
        <begin position="193"/>
        <end position="214"/>
    </location>
</feature>
<dbReference type="GO" id="GO:0006935">
    <property type="term" value="P:chemotaxis"/>
    <property type="evidence" value="ECO:0007669"/>
    <property type="project" value="InterPro"/>
</dbReference>
<dbReference type="AlphaFoldDB" id="A0A4R5M179"/>
<feature type="domain" description="HAMP" evidence="8">
    <location>
        <begin position="215"/>
        <end position="267"/>
    </location>
</feature>
<dbReference type="Pfam" id="PF00672">
    <property type="entry name" value="HAMP"/>
    <property type="match status" value="1"/>
</dbReference>
<dbReference type="PANTHER" id="PTHR43531">
    <property type="entry name" value="PROTEIN ICFG"/>
    <property type="match status" value="1"/>
</dbReference>
<feature type="domain" description="Methyl-accepting transducer" evidence="7">
    <location>
        <begin position="272"/>
        <end position="501"/>
    </location>
</feature>
<dbReference type="CDD" id="cd11386">
    <property type="entry name" value="MCP_signal"/>
    <property type="match status" value="1"/>
</dbReference>
<dbReference type="OrthoDB" id="9177860at2"/>
<organism evidence="9 10">
    <name type="scientific">Paraburkholderia silviterrae</name>
    <dbReference type="NCBI Taxonomy" id="2528715"/>
    <lineage>
        <taxon>Bacteria</taxon>
        <taxon>Pseudomonadati</taxon>
        <taxon>Pseudomonadota</taxon>
        <taxon>Betaproteobacteria</taxon>
        <taxon>Burkholderiales</taxon>
        <taxon>Burkholderiaceae</taxon>
        <taxon>Paraburkholderia</taxon>
    </lineage>
</organism>
<feature type="compositionally biased region" description="Polar residues" evidence="5">
    <location>
        <begin position="527"/>
        <end position="537"/>
    </location>
</feature>
<gene>
    <name evidence="9" type="ORF">EYW47_32325</name>
</gene>
<evidence type="ECO:0000256" key="5">
    <source>
        <dbReference type="SAM" id="MobiDB-lite"/>
    </source>
</evidence>
<dbReference type="GO" id="GO:0007165">
    <property type="term" value="P:signal transduction"/>
    <property type="evidence" value="ECO:0007669"/>
    <property type="project" value="UniProtKB-KW"/>
</dbReference>
<dbReference type="SUPFAM" id="SSF58104">
    <property type="entry name" value="Methyl-accepting chemotaxis protein (MCP) signaling domain"/>
    <property type="match status" value="1"/>
</dbReference>
<dbReference type="InterPro" id="IPR003660">
    <property type="entry name" value="HAMP_dom"/>
</dbReference>
<keyword evidence="4" id="KW-0807">Transducer</keyword>
<protein>
    <submittedName>
        <fullName evidence="9">HAMP domain-containing protein</fullName>
    </submittedName>
</protein>
<dbReference type="PANTHER" id="PTHR43531:SF14">
    <property type="entry name" value="METHYL-ACCEPTING CHEMOTAXIS PROTEIN I-RELATED"/>
    <property type="match status" value="1"/>
</dbReference>
<dbReference type="PROSITE" id="PS50885">
    <property type="entry name" value="HAMP"/>
    <property type="match status" value="1"/>
</dbReference>
<proteinExistence type="inferred from homology"/>
<keyword evidence="6" id="KW-1133">Transmembrane helix</keyword>
<dbReference type="SMART" id="SM00304">
    <property type="entry name" value="HAMP"/>
    <property type="match status" value="2"/>
</dbReference>
<dbReference type="PROSITE" id="PS50111">
    <property type="entry name" value="CHEMOTAXIS_TRANSDUC_2"/>
    <property type="match status" value="1"/>
</dbReference>
<evidence type="ECO:0000256" key="1">
    <source>
        <dbReference type="ARBA" id="ARBA00004370"/>
    </source>
</evidence>
<dbReference type="EMBL" id="SMRP01000025">
    <property type="protein sequence ID" value="TDG19008.1"/>
    <property type="molecule type" value="Genomic_DNA"/>
</dbReference>
<dbReference type="InterPro" id="IPR004090">
    <property type="entry name" value="Chemotax_Me-accpt_rcpt"/>
</dbReference>
<reference evidence="9 10" key="1">
    <citation type="submission" date="2019-03" db="EMBL/GenBank/DDBJ databases">
        <title>Paraburkholderia sp. 4M-K11, isolated from subtropical forest soil.</title>
        <authorList>
            <person name="Gao Z.-H."/>
            <person name="Qiu L.-H."/>
        </authorList>
    </citation>
    <scope>NUCLEOTIDE SEQUENCE [LARGE SCALE GENOMIC DNA]</scope>
    <source>
        <strain evidence="9 10">4M-K11</strain>
    </source>
</reference>
<dbReference type="Gene3D" id="1.10.287.950">
    <property type="entry name" value="Methyl-accepting chemotaxis protein"/>
    <property type="match status" value="1"/>
</dbReference>
<evidence type="ECO:0000256" key="2">
    <source>
        <dbReference type="ARBA" id="ARBA00022481"/>
    </source>
</evidence>
<keyword evidence="6" id="KW-0472">Membrane</keyword>
<dbReference type="Proteomes" id="UP000295722">
    <property type="component" value="Unassembled WGS sequence"/>
</dbReference>
<evidence type="ECO:0000256" key="4">
    <source>
        <dbReference type="PROSITE-ProRule" id="PRU00284"/>
    </source>
</evidence>
<dbReference type="CDD" id="cd06225">
    <property type="entry name" value="HAMP"/>
    <property type="match status" value="1"/>
</dbReference>